<dbReference type="InterPro" id="IPR008271">
    <property type="entry name" value="Ser/Thr_kinase_AS"/>
</dbReference>
<name>A0A1V3WX61_MYCKA</name>
<accession>A0A1V3WX61</accession>
<gene>
    <name evidence="2" type="ORF">BZL29_5754</name>
    <name evidence="3" type="ORF">BZL30_4246</name>
</gene>
<dbReference type="AlphaFoldDB" id="A0A1V3WX61"/>
<dbReference type="Proteomes" id="UP000188532">
    <property type="component" value="Unassembled WGS sequence"/>
</dbReference>
<evidence type="ECO:0000313" key="4">
    <source>
        <dbReference type="Proteomes" id="UP000188532"/>
    </source>
</evidence>
<protein>
    <submittedName>
        <fullName evidence="2">Phosphotransferase enzyme family protein</fullName>
    </submittedName>
</protein>
<reference evidence="4 5" key="1">
    <citation type="submission" date="2017-02" db="EMBL/GenBank/DDBJ databases">
        <title>Complete genome sequences of Mycobacterium kansasii strains isolated from rhesus macaques.</title>
        <authorList>
            <person name="Panda A."/>
            <person name="Nagaraj S."/>
            <person name="Zhao X."/>
            <person name="Tettelin H."/>
            <person name="Detolla L.J."/>
        </authorList>
    </citation>
    <scope>NUCLEOTIDE SEQUENCE [LARGE SCALE GENOMIC DNA]</scope>
    <source>
        <strain evidence="2 4">11-3469</strain>
        <strain evidence="3 5">11-3813</strain>
    </source>
</reference>
<dbReference type="GO" id="GO:0005524">
    <property type="term" value="F:ATP binding"/>
    <property type="evidence" value="ECO:0007669"/>
    <property type="project" value="InterPro"/>
</dbReference>
<evidence type="ECO:0000313" key="5">
    <source>
        <dbReference type="Proteomes" id="UP000189229"/>
    </source>
</evidence>
<evidence type="ECO:0000313" key="2">
    <source>
        <dbReference type="EMBL" id="OOK71549.1"/>
    </source>
</evidence>
<dbReference type="PROSITE" id="PS00108">
    <property type="entry name" value="PROTEIN_KINASE_ST"/>
    <property type="match status" value="1"/>
</dbReference>
<dbReference type="EMBL" id="MVBN01000006">
    <property type="protein sequence ID" value="OOK71549.1"/>
    <property type="molecule type" value="Genomic_DNA"/>
</dbReference>
<keyword evidence="2" id="KW-0808">Transferase</keyword>
<dbReference type="Pfam" id="PF00069">
    <property type="entry name" value="Pkinase"/>
    <property type="match status" value="1"/>
</dbReference>
<dbReference type="SUPFAM" id="SSF56112">
    <property type="entry name" value="Protein kinase-like (PK-like)"/>
    <property type="match status" value="1"/>
</dbReference>
<dbReference type="InterPro" id="IPR000719">
    <property type="entry name" value="Prot_kinase_dom"/>
</dbReference>
<dbReference type="PROSITE" id="PS50011">
    <property type="entry name" value="PROTEIN_KINASE_DOM"/>
    <property type="match status" value="1"/>
</dbReference>
<dbReference type="Proteomes" id="UP000189229">
    <property type="component" value="Unassembled WGS sequence"/>
</dbReference>
<dbReference type="Gene3D" id="1.10.510.10">
    <property type="entry name" value="Transferase(Phosphotransferase) domain 1"/>
    <property type="match status" value="1"/>
</dbReference>
<evidence type="ECO:0000313" key="3">
    <source>
        <dbReference type="EMBL" id="OOK75806.1"/>
    </source>
</evidence>
<feature type="domain" description="Protein kinase" evidence="1">
    <location>
        <begin position="1"/>
        <end position="41"/>
    </location>
</feature>
<evidence type="ECO:0000259" key="1">
    <source>
        <dbReference type="PROSITE" id="PS50011"/>
    </source>
</evidence>
<comment type="caution">
    <text evidence="2">The sequence shown here is derived from an EMBL/GenBank/DDBJ whole genome shotgun (WGS) entry which is preliminary data.</text>
</comment>
<proteinExistence type="predicted"/>
<dbReference type="GO" id="GO:0004672">
    <property type="term" value="F:protein kinase activity"/>
    <property type="evidence" value="ECO:0007669"/>
    <property type="project" value="InterPro"/>
</dbReference>
<organism evidence="2 4">
    <name type="scientific">Mycobacterium kansasii</name>
    <dbReference type="NCBI Taxonomy" id="1768"/>
    <lineage>
        <taxon>Bacteria</taxon>
        <taxon>Bacillati</taxon>
        <taxon>Actinomycetota</taxon>
        <taxon>Actinomycetes</taxon>
        <taxon>Mycobacteriales</taxon>
        <taxon>Mycobacteriaceae</taxon>
        <taxon>Mycobacterium</taxon>
    </lineage>
</organism>
<sequence length="41" mass="4624">MQAAHRIDLLHRDVKPSNILLDVDGFAYLIDFGIARALDET</sequence>
<dbReference type="EMBL" id="MVBM01000003">
    <property type="protein sequence ID" value="OOK75806.1"/>
    <property type="molecule type" value="Genomic_DNA"/>
</dbReference>
<dbReference type="STRING" id="1768.B1T50_15575"/>
<dbReference type="InterPro" id="IPR011009">
    <property type="entry name" value="Kinase-like_dom_sf"/>
</dbReference>